<proteinExistence type="predicted"/>
<sequence>MTRLIGVDIGGTNTDLIYVDAAARKLVTAKVPTTAENQALGLVEGIDALGADLSHVDLLIHGTTVATNAAIERKGARCGLITTAGFRDVLELRRRDRPHTYGLRAEFAPLVPRRFRREVAERMSAEGETLVPLDEAGLAAAARELAGLGCEVVVLAFLHAYANPAHERRAREVVAAIWPNDFIVLASDVLPAMREFERTSTAVISGYVQPLIGRYFDSLGEKLAAGGLARELLVVQSNGGVMAAPVATRFAANTILSGPAAGVTAAAAIAGELGLADAVSCDMGGTSLDICVIRNGQPPLTQQKAVDFGIPIALPMLDIDAIGAGGGSLARIDKAGLLQVGPESAGSSPGPIAYGKGGTVPTVTDASLVLGLLQTGNAIGKGAGAALDKATARAAIGAQVGEPLGVSAEAAAEAILTVTGAKMAGHVRRKLLERGLDPRDFSMIAFGGAGPLHANRLLREIGLKSAVIPIYPGITSAMGCILGNLRHDFMRTVNAAAAGIDAAGLAAIFGAQADEGRIILLDEGATEVDIETRFSADMCYRGQSNVIPVAFPPGAPLTWEAIHAAFDDAYRERFGRLLDGAEVVLVNARTTVTSGAGLASIAGLIRLPDGPAPAPRTSEVFFAGTWIEAALHERLALPAGTVVPGPALLLQPDSTTFVEPGYAASVDPTGHIILAVQS</sequence>
<dbReference type="InterPro" id="IPR049517">
    <property type="entry name" value="ACX-like_C"/>
</dbReference>
<dbReference type="EMBL" id="BMGG01000004">
    <property type="protein sequence ID" value="GGC66260.1"/>
    <property type="molecule type" value="Genomic_DNA"/>
</dbReference>
<dbReference type="InterPro" id="IPR002821">
    <property type="entry name" value="Hydantoinase_A"/>
</dbReference>
<dbReference type="Proteomes" id="UP000637002">
    <property type="component" value="Unassembled WGS sequence"/>
</dbReference>
<feature type="domain" description="Hydantoinase/oxoprolinase N-terminal" evidence="2">
    <location>
        <begin position="5"/>
        <end position="175"/>
    </location>
</feature>
<organism evidence="4 5">
    <name type="scientific">Chelatococcus reniformis</name>
    <dbReference type="NCBI Taxonomy" id="1494448"/>
    <lineage>
        <taxon>Bacteria</taxon>
        <taxon>Pseudomonadati</taxon>
        <taxon>Pseudomonadota</taxon>
        <taxon>Alphaproteobacteria</taxon>
        <taxon>Hyphomicrobiales</taxon>
        <taxon>Chelatococcaceae</taxon>
        <taxon>Chelatococcus</taxon>
    </lineage>
</organism>
<evidence type="ECO:0000313" key="4">
    <source>
        <dbReference type="EMBL" id="GGC66260.1"/>
    </source>
</evidence>
<dbReference type="Pfam" id="PF05378">
    <property type="entry name" value="Hydant_A_N"/>
    <property type="match status" value="1"/>
</dbReference>
<dbReference type="RefSeq" id="WP_188609593.1">
    <property type="nucleotide sequence ID" value="NZ_BMGG01000004.1"/>
</dbReference>
<dbReference type="InterPro" id="IPR045079">
    <property type="entry name" value="Oxoprolinase-like"/>
</dbReference>
<dbReference type="GO" id="GO:0005829">
    <property type="term" value="C:cytosol"/>
    <property type="evidence" value="ECO:0007669"/>
    <property type="project" value="TreeGrafter"/>
</dbReference>
<dbReference type="Pfam" id="PF01968">
    <property type="entry name" value="Hydantoinase_A"/>
    <property type="match status" value="1"/>
</dbReference>
<evidence type="ECO:0000259" key="2">
    <source>
        <dbReference type="Pfam" id="PF05378"/>
    </source>
</evidence>
<dbReference type="InterPro" id="IPR008040">
    <property type="entry name" value="Hydant_A_N"/>
</dbReference>
<gene>
    <name evidence="4" type="ORF">GCM10010994_26070</name>
</gene>
<evidence type="ECO:0000259" key="1">
    <source>
        <dbReference type="Pfam" id="PF01968"/>
    </source>
</evidence>
<dbReference type="AlphaFoldDB" id="A0A916UA72"/>
<dbReference type="PANTHER" id="PTHR11365">
    <property type="entry name" value="5-OXOPROLINASE RELATED"/>
    <property type="match status" value="1"/>
</dbReference>
<protein>
    <submittedName>
        <fullName evidence="4">Hydantoinase</fullName>
    </submittedName>
</protein>
<evidence type="ECO:0000313" key="5">
    <source>
        <dbReference type="Proteomes" id="UP000637002"/>
    </source>
</evidence>
<name>A0A916UA72_9HYPH</name>
<dbReference type="GO" id="GO:0006749">
    <property type="term" value="P:glutathione metabolic process"/>
    <property type="evidence" value="ECO:0007669"/>
    <property type="project" value="TreeGrafter"/>
</dbReference>
<dbReference type="SUPFAM" id="SSF53067">
    <property type="entry name" value="Actin-like ATPase domain"/>
    <property type="match status" value="1"/>
</dbReference>
<reference evidence="4" key="1">
    <citation type="journal article" date="2014" name="Int. J. Syst. Evol. Microbiol.">
        <title>Complete genome sequence of Corynebacterium casei LMG S-19264T (=DSM 44701T), isolated from a smear-ripened cheese.</title>
        <authorList>
            <consortium name="US DOE Joint Genome Institute (JGI-PGF)"/>
            <person name="Walter F."/>
            <person name="Albersmeier A."/>
            <person name="Kalinowski J."/>
            <person name="Ruckert C."/>
        </authorList>
    </citation>
    <scope>NUCLEOTIDE SEQUENCE</scope>
    <source>
        <strain evidence="4">CGMCC 1.12919</strain>
    </source>
</reference>
<accession>A0A916UA72</accession>
<dbReference type="InterPro" id="IPR043129">
    <property type="entry name" value="ATPase_NBD"/>
</dbReference>
<dbReference type="Pfam" id="PF19278">
    <property type="entry name" value="Hydant_A_C"/>
    <property type="match status" value="1"/>
</dbReference>
<evidence type="ECO:0000259" key="3">
    <source>
        <dbReference type="Pfam" id="PF19278"/>
    </source>
</evidence>
<feature type="domain" description="Hydantoinase A/oxoprolinase" evidence="1">
    <location>
        <begin position="198"/>
        <end position="488"/>
    </location>
</feature>
<reference evidence="4" key="2">
    <citation type="submission" date="2020-09" db="EMBL/GenBank/DDBJ databases">
        <authorList>
            <person name="Sun Q."/>
            <person name="Zhou Y."/>
        </authorList>
    </citation>
    <scope>NUCLEOTIDE SEQUENCE</scope>
    <source>
        <strain evidence="4">CGMCC 1.12919</strain>
    </source>
</reference>
<dbReference type="PANTHER" id="PTHR11365:SF23">
    <property type="entry name" value="HYPOTHETICAL 5-OXOPROLINASE (EUROFUNG)-RELATED"/>
    <property type="match status" value="1"/>
</dbReference>
<dbReference type="GO" id="GO:0017168">
    <property type="term" value="F:5-oxoprolinase (ATP-hydrolyzing) activity"/>
    <property type="evidence" value="ECO:0007669"/>
    <property type="project" value="TreeGrafter"/>
</dbReference>
<keyword evidence="5" id="KW-1185">Reference proteome</keyword>
<comment type="caution">
    <text evidence="4">The sequence shown here is derived from an EMBL/GenBank/DDBJ whole genome shotgun (WGS) entry which is preliminary data.</text>
</comment>
<feature type="domain" description="Acetophenone carboxylase-like C-terminal" evidence="3">
    <location>
        <begin position="521"/>
        <end position="667"/>
    </location>
</feature>